<accession>A0A2P2MXD5</accession>
<dbReference type="AlphaFoldDB" id="A0A2P2MXD5"/>
<organism evidence="1">
    <name type="scientific">Rhizophora mucronata</name>
    <name type="common">Asiatic mangrove</name>
    <dbReference type="NCBI Taxonomy" id="61149"/>
    <lineage>
        <taxon>Eukaryota</taxon>
        <taxon>Viridiplantae</taxon>
        <taxon>Streptophyta</taxon>
        <taxon>Embryophyta</taxon>
        <taxon>Tracheophyta</taxon>
        <taxon>Spermatophyta</taxon>
        <taxon>Magnoliopsida</taxon>
        <taxon>eudicotyledons</taxon>
        <taxon>Gunneridae</taxon>
        <taxon>Pentapetalae</taxon>
        <taxon>rosids</taxon>
        <taxon>fabids</taxon>
        <taxon>Malpighiales</taxon>
        <taxon>Rhizophoraceae</taxon>
        <taxon>Rhizophora</taxon>
    </lineage>
</organism>
<name>A0A2P2MXD5_RHIMU</name>
<sequence length="78" mass="9144">MRKTFQRAVTQILDLGKTPFLAVTYHLPSQSMWENLVACRETVRELLNVFSVAFVKGRRRWWLLILIPLPVEALCQLM</sequence>
<reference evidence="1" key="1">
    <citation type="submission" date="2018-02" db="EMBL/GenBank/DDBJ databases">
        <title>Rhizophora mucronata_Transcriptome.</title>
        <authorList>
            <person name="Meera S.P."/>
            <person name="Sreeshan A."/>
            <person name="Augustine A."/>
        </authorList>
    </citation>
    <scope>NUCLEOTIDE SEQUENCE</scope>
    <source>
        <tissue evidence="1">Leaf</tissue>
    </source>
</reference>
<dbReference type="EMBL" id="GGEC01054384">
    <property type="protein sequence ID" value="MBX34868.1"/>
    <property type="molecule type" value="Transcribed_RNA"/>
</dbReference>
<proteinExistence type="predicted"/>
<protein>
    <submittedName>
        <fullName evidence="1">Uncharacterized protein</fullName>
    </submittedName>
</protein>
<evidence type="ECO:0000313" key="1">
    <source>
        <dbReference type="EMBL" id="MBX34868.1"/>
    </source>
</evidence>